<dbReference type="RefSeq" id="WP_081789705.1">
    <property type="nucleotide sequence ID" value="NZ_BAAABQ010000009.1"/>
</dbReference>
<evidence type="ECO:0008006" key="4">
    <source>
        <dbReference type="Google" id="ProtNLM"/>
    </source>
</evidence>
<organism evidence="2 3">
    <name type="scientific">Kutzneria viridogrisea</name>
    <dbReference type="NCBI Taxonomy" id="47990"/>
    <lineage>
        <taxon>Bacteria</taxon>
        <taxon>Bacillati</taxon>
        <taxon>Actinomycetota</taxon>
        <taxon>Actinomycetes</taxon>
        <taxon>Pseudonocardiales</taxon>
        <taxon>Pseudonocardiaceae</taxon>
        <taxon>Kutzneria</taxon>
    </lineage>
</organism>
<sequence length="104" mass="11750">MPRRNKPRRHGLPSGSEEPRSLGRGLGWARVESGPDGDWNVRAVPGAQDAKTYRCPGCDHEIRPGTAHVVAWPADDLGGIEDRRHWHNHCWSSRGRRGPTSRRW</sequence>
<dbReference type="Proteomes" id="UP000517916">
    <property type="component" value="Unassembled WGS sequence"/>
</dbReference>
<gene>
    <name evidence="2" type="ORF">BC739_003396</name>
</gene>
<protein>
    <recommendedName>
        <fullName evidence="4">ATP/GTP-binding protein</fullName>
    </recommendedName>
</protein>
<evidence type="ECO:0000313" key="3">
    <source>
        <dbReference type="Proteomes" id="UP000517916"/>
    </source>
</evidence>
<accession>A0ABR6BHS4</accession>
<comment type="caution">
    <text evidence="2">The sequence shown here is derived from an EMBL/GenBank/DDBJ whole genome shotgun (WGS) entry which is preliminary data.</text>
</comment>
<keyword evidence="3" id="KW-1185">Reference proteome</keyword>
<feature type="region of interest" description="Disordered" evidence="1">
    <location>
        <begin position="1"/>
        <end position="40"/>
    </location>
</feature>
<reference evidence="2 3" key="1">
    <citation type="submission" date="2020-08" db="EMBL/GenBank/DDBJ databases">
        <title>Genomic Encyclopedia of Archaeal and Bacterial Type Strains, Phase II (KMG-II): from individual species to whole genera.</title>
        <authorList>
            <person name="Goeker M."/>
        </authorList>
    </citation>
    <scope>NUCLEOTIDE SEQUENCE [LARGE SCALE GENOMIC DNA]</scope>
    <source>
        <strain evidence="2 3">DSM 43850</strain>
    </source>
</reference>
<feature type="compositionally biased region" description="Basic residues" evidence="1">
    <location>
        <begin position="1"/>
        <end position="11"/>
    </location>
</feature>
<evidence type="ECO:0000256" key="1">
    <source>
        <dbReference type="SAM" id="MobiDB-lite"/>
    </source>
</evidence>
<dbReference type="EMBL" id="JACJID010000002">
    <property type="protein sequence ID" value="MBA8926197.1"/>
    <property type="molecule type" value="Genomic_DNA"/>
</dbReference>
<evidence type="ECO:0000313" key="2">
    <source>
        <dbReference type="EMBL" id="MBA8926197.1"/>
    </source>
</evidence>
<proteinExistence type="predicted"/>
<name>A0ABR6BHS4_9PSEU</name>